<feature type="region of interest" description="Disordered" evidence="1">
    <location>
        <begin position="173"/>
        <end position="199"/>
    </location>
</feature>
<accession>A0AAD6FYV9</accession>
<comment type="caution">
    <text evidence="2">The sequence shown here is derived from an EMBL/GenBank/DDBJ whole genome shotgun (WGS) entry which is preliminary data.</text>
</comment>
<protein>
    <submittedName>
        <fullName evidence="2">Uncharacterized protein</fullName>
    </submittedName>
</protein>
<keyword evidence="3" id="KW-1185">Reference proteome</keyword>
<name>A0AAD6FYV9_9EURO</name>
<reference evidence="2" key="1">
    <citation type="submission" date="2022-12" db="EMBL/GenBank/DDBJ databases">
        <authorList>
            <person name="Petersen C."/>
        </authorList>
    </citation>
    <scope>NUCLEOTIDE SEQUENCE</scope>
    <source>
        <strain evidence="2">IBT 16125</strain>
    </source>
</reference>
<dbReference type="GeneID" id="81602799"/>
<dbReference type="AlphaFoldDB" id="A0AAD6FYV9"/>
<dbReference type="Proteomes" id="UP001213681">
    <property type="component" value="Unassembled WGS sequence"/>
</dbReference>
<sequence>MCLIWTQKYLLCGCIWNIRDLYCKPTETCWGARMVVINCHLQTCKECWRSGDKRIDQEVANLMSQQKEAEQRRKESLPEEEEESLHCEVDSNYDSNAEEDFEALHPSRPTTPELDLDPQKLPRWLFGAEVMGDATRACEPVKLEKIWKNYRARREKTDWYLVEDLLGEWLGPTVSSDEDEKNAQEVEDVDLRKRTGSCC</sequence>
<organism evidence="2 3">
    <name type="scientific">Penicillium daleae</name>
    <dbReference type="NCBI Taxonomy" id="63821"/>
    <lineage>
        <taxon>Eukaryota</taxon>
        <taxon>Fungi</taxon>
        <taxon>Dikarya</taxon>
        <taxon>Ascomycota</taxon>
        <taxon>Pezizomycotina</taxon>
        <taxon>Eurotiomycetes</taxon>
        <taxon>Eurotiomycetidae</taxon>
        <taxon>Eurotiales</taxon>
        <taxon>Aspergillaceae</taxon>
        <taxon>Penicillium</taxon>
    </lineage>
</organism>
<evidence type="ECO:0000313" key="2">
    <source>
        <dbReference type="EMBL" id="KAJ5438176.1"/>
    </source>
</evidence>
<evidence type="ECO:0000313" key="3">
    <source>
        <dbReference type="Proteomes" id="UP001213681"/>
    </source>
</evidence>
<reference evidence="2" key="2">
    <citation type="journal article" date="2023" name="IMA Fungus">
        <title>Comparative genomic study of the Penicillium genus elucidates a diverse pangenome and 15 lateral gene transfer events.</title>
        <authorList>
            <person name="Petersen C."/>
            <person name="Sorensen T."/>
            <person name="Nielsen M.R."/>
            <person name="Sondergaard T.E."/>
            <person name="Sorensen J.L."/>
            <person name="Fitzpatrick D.A."/>
            <person name="Frisvad J.C."/>
            <person name="Nielsen K.L."/>
        </authorList>
    </citation>
    <scope>NUCLEOTIDE SEQUENCE</scope>
    <source>
        <strain evidence="2">IBT 16125</strain>
    </source>
</reference>
<evidence type="ECO:0000256" key="1">
    <source>
        <dbReference type="SAM" id="MobiDB-lite"/>
    </source>
</evidence>
<feature type="compositionally biased region" description="Basic and acidic residues" evidence="1">
    <location>
        <begin position="181"/>
        <end position="193"/>
    </location>
</feature>
<dbReference type="RefSeq" id="XP_056761405.1">
    <property type="nucleotide sequence ID" value="XM_056912556.1"/>
</dbReference>
<dbReference type="EMBL" id="JAPVEA010000008">
    <property type="protein sequence ID" value="KAJ5438176.1"/>
    <property type="molecule type" value="Genomic_DNA"/>
</dbReference>
<gene>
    <name evidence="2" type="ORF">N7458_009174</name>
</gene>
<proteinExistence type="predicted"/>